<dbReference type="PANTHER" id="PTHR30081">
    <property type="entry name" value="PROTEIN-EXPORT MEMBRANE PROTEIN SEC"/>
    <property type="match status" value="1"/>
</dbReference>
<keyword evidence="8 9" id="KW-0472">Membrane</keyword>
<protein>
    <recommendedName>
        <fullName evidence="9">Protein translocase subunit SecD</fullName>
    </recommendedName>
</protein>
<evidence type="ECO:0000256" key="5">
    <source>
        <dbReference type="ARBA" id="ARBA00022927"/>
    </source>
</evidence>
<comment type="subunit">
    <text evidence="9">Forms a complex with SecF. Part of the essential Sec protein translocation apparatus which comprises SecA, SecYEG and auxiliary proteins SecDF. Other proteins may also be involved.</text>
</comment>
<evidence type="ECO:0000256" key="9">
    <source>
        <dbReference type="HAMAP-Rule" id="MF_01463"/>
    </source>
</evidence>
<evidence type="ECO:0000259" key="12">
    <source>
        <dbReference type="Pfam" id="PF22599"/>
    </source>
</evidence>
<evidence type="ECO:0000256" key="1">
    <source>
        <dbReference type="ARBA" id="ARBA00004651"/>
    </source>
</evidence>
<comment type="similarity">
    <text evidence="9">Belongs to the SecD/SecF family. SecD subfamily.</text>
</comment>
<evidence type="ECO:0000256" key="8">
    <source>
        <dbReference type="ARBA" id="ARBA00023136"/>
    </source>
</evidence>
<dbReference type="PANTHER" id="PTHR30081:SF1">
    <property type="entry name" value="PROTEIN TRANSLOCASE SUBUNIT SECD"/>
    <property type="match status" value="1"/>
</dbReference>
<dbReference type="GO" id="GO:0006605">
    <property type="term" value="P:protein targeting"/>
    <property type="evidence" value="ECO:0007669"/>
    <property type="project" value="UniProtKB-UniRule"/>
</dbReference>
<evidence type="ECO:0000313" key="13">
    <source>
        <dbReference type="EMBL" id="PIS06749.1"/>
    </source>
</evidence>
<dbReference type="EMBL" id="PEZX01000038">
    <property type="protein sequence ID" value="PIS06749.1"/>
    <property type="molecule type" value="Genomic_DNA"/>
</dbReference>
<feature type="transmembrane region" description="Helical" evidence="9">
    <location>
        <begin position="296"/>
        <end position="316"/>
    </location>
</feature>
<keyword evidence="3 9" id="KW-1003">Cell membrane</keyword>
<comment type="subcellular location">
    <subcellularLocation>
        <location evidence="1 9">Cell membrane</location>
        <topology evidence="1 9">Multi-pass membrane protein</topology>
    </subcellularLocation>
</comment>
<dbReference type="SUPFAM" id="SSF82866">
    <property type="entry name" value="Multidrug efflux transporter AcrB transmembrane domain"/>
    <property type="match status" value="1"/>
</dbReference>
<dbReference type="InterPro" id="IPR048634">
    <property type="entry name" value="SecD_SecF_C"/>
</dbReference>
<evidence type="ECO:0000259" key="10">
    <source>
        <dbReference type="Pfam" id="PF02355"/>
    </source>
</evidence>
<keyword evidence="6 9" id="KW-1133">Transmembrane helix</keyword>
<evidence type="ECO:0000313" key="14">
    <source>
        <dbReference type="Proteomes" id="UP000231162"/>
    </source>
</evidence>
<name>A0A2M6R875_9BACT</name>
<feature type="transmembrane region" description="Helical" evidence="9">
    <location>
        <begin position="273"/>
        <end position="291"/>
    </location>
</feature>
<dbReference type="Pfam" id="PF02355">
    <property type="entry name" value="SecD_SecF_C"/>
    <property type="match status" value="1"/>
</dbReference>
<keyword evidence="7 9" id="KW-0811">Translocation</keyword>
<dbReference type="InterPro" id="IPR001036">
    <property type="entry name" value="Acrflvin-R"/>
</dbReference>
<dbReference type="GO" id="GO:0015450">
    <property type="term" value="F:protein-transporting ATPase activity"/>
    <property type="evidence" value="ECO:0007669"/>
    <property type="project" value="InterPro"/>
</dbReference>
<evidence type="ECO:0000259" key="11">
    <source>
        <dbReference type="Pfam" id="PF21760"/>
    </source>
</evidence>
<feature type="transmembrane region" description="Helical" evidence="9">
    <location>
        <begin position="322"/>
        <end position="343"/>
    </location>
</feature>
<dbReference type="GO" id="GO:0043952">
    <property type="term" value="P:protein transport by the Sec complex"/>
    <property type="evidence" value="ECO:0007669"/>
    <property type="project" value="UniProtKB-UniRule"/>
</dbReference>
<dbReference type="InterPro" id="IPR054384">
    <property type="entry name" value="SecDF_P1_head"/>
</dbReference>
<comment type="caution">
    <text evidence="13">The sequence shown here is derived from an EMBL/GenBank/DDBJ whole genome shotgun (WGS) entry which is preliminary data.</text>
</comment>
<feature type="transmembrane region" description="Helical" evidence="9">
    <location>
        <begin position="375"/>
        <end position="393"/>
    </location>
</feature>
<dbReference type="HAMAP" id="MF_01463_B">
    <property type="entry name" value="SecD_B"/>
    <property type="match status" value="1"/>
</dbReference>
<comment type="function">
    <text evidence="9">Part of the Sec protein translocase complex. Interacts with the SecYEG preprotein conducting channel. SecDF uses the proton motive force (PMF) to complete protein translocation after the ATP-dependent function of SecA.</text>
</comment>
<reference evidence="14" key="1">
    <citation type="submission" date="2017-09" db="EMBL/GenBank/DDBJ databases">
        <title>Depth-based differentiation of microbial function through sediment-hosted aquifers and enrichment of novel symbionts in the deep terrestrial subsurface.</title>
        <authorList>
            <person name="Probst A.J."/>
            <person name="Ladd B."/>
            <person name="Jarett J.K."/>
            <person name="Geller-Mcgrath D.E."/>
            <person name="Sieber C.M.K."/>
            <person name="Emerson J.B."/>
            <person name="Anantharaman K."/>
            <person name="Thomas B.C."/>
            <person name="Malmstrom R."/>
            <person name="Stieglmeier M."/>
            <person name="Klingl A."/>
            <person name="Woyke T."/>
            <person name="Ryan C.M."/>
            <person name="Banfield J.F."/>
        </authorList>
    </citation>
    <scope>NUCLEOTIDE SEQUENCE [LARGE SCALE GENOMIC DNA]</scope>
</reference>
<proteinExistence type="inferred from homology"/>
<feature type="domain" description="Protein export membrane protein SecD/SecF C-terminal" evidence="10">
    <location>
        <begin position="253"/>
        <end position="422"/>
    </location>
</feature>
<gene>
    <name evidence="9 13" type="primary">secD</name>
    <name evidence="13" type="ORF">COT79_03030</name>
</gene>
<evidence type="ECO:0000256" key="6">
    <source>
        <dbReference type="ARBA" id="ARBA00022989"/>
    </source>
</evidence>
<dbReference type="Gene3D" id="3.30.70.3220">
    <property type="match status" value="1"/>
</dbReference>
<comment type="caution">
    <text evidence="9">Lacks conserved residue(s) required for the propagation of feature annotation.</text>
</comment>
<dbReference type="NCBIfam" id="TIGR01129">
    <property type="entry name" value="secD"/>
    <property type="match status" value="1"/>
</dbReference>
<feature type="domain" description="SecDF P1 head subdomain" evidence="12">
    <location>
        <begin position="171"/>
        <end position="250"/>
    </location>
</feature>
<dbReference type="PRINTS" id="PR00702">
    <property type="entry name" value="ACRIFLAVINRP"/>
</dbReference>
<keyword evidence="4 9" id="KW-0812">Transmembrane</keyword>
<dbReference type="InterPro" id="IPR022813">
    <property type="entry name" value="SecD/SecF_arch_bac"/>
</dbReference>
<evidence type="ECO:0000256" key="7">
    <source>
        <dbReference type="ARBA" id="ARBA00023010"/>
    </source>
</evidence>
<dbReference type="AlphaFoldDB" id="A0A2M6R875"/>
<keyword evidence="5 9" id="KW-0653">Protein transport</keyword>
<evidence type="ECO:0000256" key="4">
    <source>
        <dbReference type="ARBA" id="ARBA00022692"/>
    </source>
</evidence>
<dbReference type="Pfam" id="PF21760">
    <property type="entry name" value="SecD_1st"/>
    <property type="match status" value="1"/>
</dbReference>
<dbReference type="GO" id="GO:0005886">
    <property type="term" value="C:plasma membrane"/>
    <property type="evidence" value="ECO:0007669"/>
    <property type="project" value="UniProtKB-SubCell"/>
</dbReference>
<accession>A0A2M6R875</accession>
<dbReference type="InterPro" id="IPR048631">
    <property type="entry name" value="SecD_1st"/>
</dbReference>
<dbReference type="GO" id="GO:0065002">
    <property type="term" value="P:intracellular protein transmembrane transport"/>
    <property type="evidence" value="ECO:0007669"/>
    <property type="project" value="UniProtKB-UniRule"/>
</dbReference>
<keyword evidence="2 9" id="KW-0813">Transport</keyword>
<dbReference type="NCBIfam" id="TIGR00916">
    <property type="entry name" value="2A0604s01"/>
    <property type="match status" value="1"/>
</dbReference>
<dbReference type="InterPro" id="IPR055344">
    <property type="entry name" value="SecD_SecF_C_bact"/>
</dbReference>
<sequence>MLWRLLWIALVIAGAVWVVQPRTKGSYFGVLAKRIELVRGLDLAGGSHLVYELDLSKVESKDKSNSVTGVIQTIERRVNALGISEPTIQEGKIGDTRTVIVELPGLANTEEAINLIGKTAQLEFYEQPANQADAQGSPVEGFVPTGLTGAHLKRADYDIQDKSQTGGSKGAIQGEPVVTITFDGDGSQQFAALTKKNLQKPLAIVIDSKLISAPTVQSVIDQGNAVISGNFTIKDAKELAVALNSGALPVPIKLVQQRSVGATLGSTSIEKSLVAGVIGILLVIVFMIMYYGTRGIIASVALLIYTLIVAAVFKFIPVTITLAGIAGLILSIGAAVDANILIFERMKEEQRLGKAIQTSIDDGFRRAWSSIRDSNASSIITALILLWFGSGIVKGFAVTLLIGICASMFTAITITQTLLKLFMRSKQIKSI</sequence>
<dbReference type="FunFam" id="1.20.1640.10:FF:000004">
    <property type="entry name" value="Protein translocase subunit SecD"/>
    <property type="match status" value="1"/>
</dbReference>
<dbReference type="Pfam" id="PF22599">
    <property type="entry name" value="SecDF_P1_head"/>
    <property type="match status" value="1"/>
</dbReference>
<dbReference type="Gene3D" id="1.20.1640.10">
    <property type="entry name" value="Multidrug efflux transporter AcrB transmembrane domain"/>
    <property type="match status" value="1"/>
</dbReference>
<evidence type="ECO:0000256" key="2">
    <source>
        <dbReference type="ARBA" id="ARBA00022448"/>
    </source>
</evidence>
<evidence type="ECO:0000256" key="3">
    <source>
        <dbReference type="ARBA" id="ARBA00022475"/>
    </source>
</evidence>
<dbReference type="Proteomes" id="UP000231162">
    <property type="component" value="Unassembled WGS sequence"/>
</dbReference>
<feature type="transmembrane region" description="Helical" evidence="9">
    <location>
        <begin position="399"/>
        <end position="419"/>
    </location>
</feature>
<feature type="domain" description="Protein translocase subunit SecDF P1" evidence="11">
    <location>
        <begin position="69"/>
        <end position="126"/>
    </location>
</feature>
<organism evidence="13 14">
    <name type="scientific">Candidatus Berkelbacteria bacterium CG10_big_fil_rev_8_21_14_0_10_43_14</name>
    <dbReference type="NCBI Taxonomy" id="1974515"/>
    <lineage>
        <taxon>Bacteria</taxon>
        <taxon>Candidatus Berkelbacteria</taxon>
    </lineage>
</organism>
<dbReference type="InterPro" id="IPR005791">
    <property type="entry name" value="SecD"/>
</dbReference>